<dbReference type="RefSeq" id="WP_182414099.1">
    <property type="nucleotide sequence ID" value="NZ_CP055153.1"/>
</dbReference>
<evidence type="ECO:0000313" key="2">
    <source>
        <dbReference type="EMBL" id="QMU26897.1"/>
    </source>
</evidence>
<keyword evidence="1" id="KW-0812">Transmembrane</keyword>
<proteinExistence type="predicted"/>
<gene>
    <name evidence="2" type="ORF">HUW48_02100</name>
</gene>
<dbReference type="EMBL" id="CP055153">
    <property type="protein sequence ID" value="QMU26897.1"/>
    <property type="molecule type" value="Genomic_DNA"/>
</dbReference>
<reference evidence="2 3" key="1">
    <citation type="submission" date="2020-06" db="EMBL/GenBank/DDBJ databases">
        <authorList>
            <person name="Hwang Y.J."/>
        </authorList>
    </citation>
    <scope>NUCLEOTIDE SEQUENCE [LARGE SCALE GENOMIC DNA]</scope>
    <source>
        <strain evidence="2 3">KUDC8001</strain>
    </source>
</reference>
<feature type="transmembrane region" description="Helical" evidence="1">
    <location>
        <begin position="54"/>
        <end position="73"/>
    </location>
</feature>
<organism evidence="2 3">
    <name type="scientific">Adhaeribacter radiodurans</name>
    <dbReference type="NCBI Taxonomy" id="2745197"/>
    <lineage>
        <taxon>Bacteria</taxon>
        <taxon>Pseudomonadati</taxon>
        <taxon>Bacteroidota</taxon>
        <taxon>Cytophagia</taxon>
        <taxon>Cytophagales</taxon>
        <taxon>Hymenobacteraceae</taxon>
        <taxon>Adhaeribacter</taxon>
    </lineage>
</organism>
<dbReference type="InterPro" id="IPR032820">
    <property type="entry name" value="ATPase_put"/>
</dbReference>
<name>A0A7L7L276_9BACT</name>
<reference evidence="2 3" key="2">
    <citation type="submission" date="2020-08" db="EMBL/GenBank/DDBJ databases">
        <title>Adhaeribacter dokdonensis sp. nov., isolated from the rhizosphere of Elymus tsukushiensis, a plant native to the Dokdo Islands, Republic of Korea.</title>
        <authorList>
            <person name="Ghim S.Y."/>
        </authorList>
    </citation>
    <scope>NUCLEOTIDE SEQUENCE [LARGE SCALE GENOMIC DNA]</scope>
    <source>
        <strain evidence="2 3">KUDC8001</strain>
    </source>
</reference>
<evidence type="ECO:0000313" key="3">
    <source>
        <dbReference type="Proteomes" id="UP000514509"/>
    </source>
</evidence>
<keyword evidence="1" id="KW-1133">Transmembrane helix</keyword>
<dbReference type="KEGG" id="add:HUW48_02100"/>
<keyword evidence="1" id="KW-0472">Membrane</keyword>
<accession>A0A7L7L276</accession>
<evidence type="ECO:0000256" key="1">
    <source>
        <dbReference type="SAM" id="Phobius"/>
    </source>
</evidence>
<dbReference type="Proteomes" id="UP000514509">
    <property type="component" value="Chromosome"/>
</dbReference>
<feature type="transmembrane region" description="Helical" evidence="1">
    <location>
        <begin position="20"/>
        <end position="42"/>
    </location>
</feature>
<protein>
    <submittedName>
        <fullName evidence="2">AtpZ/AtpI family protein</fullName>
    </submittedName>
</protein>
<sequence length="77" mass="8609">MIPDNPRETSDTEKGKLQSYLKYSGLAFQMLMVLGIAAYAGMRLDAYLGNKNPWFTIAFMLLGVIGSIYKIIISVMK</sequence>
<dbReference type="Pfam" id="PF09527">
    <property type="entry name" value="ATPase_gene1"/>
    <property type="match status" value="1"/>
</dbReference>
<keyword evidence="3" id="KW-1185">Reference proteome</keyword>
<dbReference type="AlphaFoldDB" id="A0A7L7L276"/>